<dbReference type="SUPFAM" id="SSF51905">
    <property type="entry name" value="FAD/NAD(P)-binding domain"/>
    <property type="match status" value="2"/>
</dbReference>
<accession>A0A2N5ZJL2</accession>
<dbReference type="AlphaFoldDB" id="A0A2N5ZJL2"/>
<sequence>MKTDILIIGGGPVGITVTKTLKKLDQSIDITMLRPEDNSVIYCAIPYVIEGLMDIDKIKKKDELVTGTGARLIRDKAISADFNNKMITTKTGETLKYNRLIIATGASPILPPIPGIDKKNIFTVKTIEDTKKILDSLGPCDGKAVVVGAGAIGIEQALAYRSRGIKTVLIDMATHPLPNMLDKDFGEIAKTELLSEEIDVRLNVSVKSLVGKDFVEKVILSDDSSISLDTGKDFVVFAVGMRPNIELFKDSGLEIAKDGIIVNEKMKTNIKDVYAAGDVVSFHSFIDRKNLSGKLATNAVPMGKVLARNILGKKSIYDGFINGAATVVGKKRFGGTGFTSELAKKRGFDILIGYGETTSRFPIMPDAKTLHVKIISDIKGNIIGGQVVGSEAVAERIDVISTFIQNKLNVYDMSKLSYSAQPWQTFFPARNAIVQAAEEIID</sequence>
<dbReference type="GO" id="GO:0016491">
    <property type="term" value="F:oxidoreductase activity"/>
    <property type="evidence" value="ECO:0007669"/>
    <property type="project" value="InterPro"/>
</dbReference>
<dbReference type="PRINTS" id="PR00368">
    <property type="entry name" value="FADPNR"/>
</dbReference>
<evidence type="ECO:0000313" key="7">
    <source>
        <dbReference type="EMBL" id="PLX18880.1"/>
    </source>
</evidence>
<evidence type="ECO:0000259" key="5">
    <source>
        <dbReference type="Pfam" id="PF02852"/>
    </source>
</evidence>
<dbReference type="InterPro" id="IPR036188">
    <property type="entry name" value="FAD/NAD-bd_sf"/>
</dbReference>
<dbReference type="PANTHER" id="PTHR43429">
    <property type="entry name" value="PYRIDINE NUCLEOTIDE-DISULFIDE OXIDOREDUCTASE DOMAIN-CONTAINING"/>
    <property type="match status" value="1"/>
</dbReference>
<gene>
    <name evidence="7" type="ORF">C0601_03480</name>
</gene>
<dbReference type="Gene3D" id="3.50.50.60">
    <property type="entry name" value="FAD/NAD(P)-binding domain"/>
    <property type="match status" value="2"/>
</dbReference>
<dbReference type="SUPFAM" id="SSF55424">
    <property type="entry name" value="FAD/NAD-linked reductases, dimerisation (C-terminal) domain"/>
    <property type="match status" value="1"/>
</dbReference>
<evidence type="ECO:0000256" key="1">
    <source>
        <dbReference type="ARBA" id="ARBA00001974"/>
    </source>
</evidence>
<dbReference type="Pfam" id="PF02852">
    <property type="entry name" value="Pyr_redox_dim"/>
    <property type="match status" value="1"/>
</dbReference>
<proteinExistence type="inferred from homology"/>
<keyword evidence="4" id="KW-0274">FAD</keyword>
<dbReference type="InterPro" id="IPR016156">
    <property type="entry name" value="FAD/NAD-linked_Rdtase_dimer_sf"/>
</dbReference>
<comment type="cofactor">
    <cofactor evidence="1">
        <name>FAD</name>
        <dbReference type="ChEBI" id="CHEBI:57692"/>
    </cofactor>
</comment>
<evidence type="ECO:0000256" key="3">
    <source>
        <dbReference type="ARBA" id="ARBA00022630"/>
    </source>
</evidence>
<evidence type="ECO:0000259" key="6">
    <source>
        <dbReference type="Pfam" id="PF07992"/>
    </source>
</evidence>
<comment type="caution">
    <text evidence="7">The sequence shown here is derived from an EMBL/GenBank/DDBJ whole genome shotgun (WGS) entry which is preliminary data.</text>
</comment>
<feature type="domain" description="FAD/NAD(P)-binding" evidence="6">
    <location>
        <begin position="4"/>
        <end position="303"/>
    </location>
</feature>
<dbReference type="InterPro" id="IPR004099">
    <property type="entry name" value="Pyr_nucl-diS_OxRdtase_dimer"/>
</dbReference>
<dbReference type="EMBL" id="PKTG01000047">
    <property type="protein sequence ID" value="PLX18880.1"/>
    <property type="molecule type" value="Genomic_DNA"/>
</dbReference>
<keyword evidence="3" id="KW-0285">Flavoprotein</keyword>
<evidence type="ECO:0000256" key="4">
    <source>
        <dbReference type="ARBA" id="ARBA00022827"/>
    </source>
</evidence>
<feature type="domain" description="Pyridine nucleotide-disulphide oxidoreductase dimerisation" evidence="5">
    <location>
        <begin position="326"/>
        <end position="414"/>
    </location>
</feature>
<protein>
    <submittedName>
        <fullName evidence="7">Pyridine nucleotide-disulfide oxidoreductase</fullName>
    </submittedName>
</protein>
<name>A0A2N5ZJL2_MUIH1</name>
<dbReference type="PANTHER" id="PTHR43429:SF3">
    <property type="entry name" value="NITRITE REDUCTASE [NAD(P)H]"/>
    <property type="match status" value="1"/>
</dbReference>
<dbReference type="Proteomes" id="UP000234857">
    <property type="component" value="Unassembled WGS sequence"/>
</dbReference>
<evidence type="ECO:0000313" key="8">
    <source>
        <dbReference type="Proteomes" id="UP000234857"/>
    </source>
</evidence>
<dbReference type="InterPro" id="IPR023753">
    <property type="entry name" value="FAD/NAD-binding_dom"/>
</dbReference>
<dbReference type="PRINTS" id="PR00411">
    <property type="entry name" value="PNDRDTASEI"/>
</dbReference>
<organism evidence="7 8">
    <name type="scientific">Muiribacterium halophilum</name>
    <dbReference type="NCBI Taxonomy" id="2053465"/>
    <lineage>
        <taxon>Bacteria</taxon>
        <taxon>Candidatus Muiribacteriota</taxon>
        <taxon>Candidatus Muiribacteriia</taxon>
        <taxon>Candidatus Muiribacteriales</taxon>
        <taxon>Candidatus Muiribacteriaceae</taxon>
        <taxon>Candidatus Muiribacterium</taxon>
    </lineage>
</organism>
<dbReference type="Pfam" id="PF07992">
    <property type="entry name" value="Pyr_redox_2"/>
    <property type="match status" value="1"/>
</dbReference>
<feature type="non-terminal residue" evidence="7">
    <location>
        <position position="442"/>
    </location>
</feature>
<comment type="similarity">
    <text evidence="2">Belongs to the class-III pyridine nucleotide-disulfide oxidoreductase family.</text>
</comment>
<evidence type="ECO:0000256" key="2">
    <source>
        <dbReference type="ARBA" id="ARBA00009130"/>
    </source>
</evidence>
<dbReference type="InterPro" id="IPR050260">
    <property type="entry name" value="FAD-bd_OxRdtase"/>
</dbReference>
<reference evidence="7 8" key="1">
    <citation type="submission" date="2017-11" db="EMBL/GenBank/DDBJ databases">
        <title>Genome-resolved metagenomics identifies genetic mobility, metabolic interactions, and unexpected diversity in perchlorate-reducing communities.</title>
        <authorList>
            <person name="Barnum T.P."/>
            <person name="Figueroa I.A."/>
            <person name="Carlstrom C.I."/>
            <person name="Lucas L.N."/>
            <person name="Engelbrektson A.L."/>
            <person name="Coates J.D."/>
        </authorList>
    </citation>
    <scope>NUCLEOTIDE SEQUENCE [LARGE SCALE GENOMIC DNA]</scope>
    <source>
        <strain evidence="7">BM706</strain>
    </source>
</reference>